<keyword evidence="2 7" id="KW-0489">Methyltransferase</keyword>
<accession>A0ABS4S7L3</accession>
<evidence type="ECO:0000259" key="6">
    <source>
        <dbReference type="Pfam" id="PF01555"/>
    </source>
</evidence>
<dbReference type="EMBL" id="JAGIKX010000009">
    <property type="protein sequence ID" value="MBP2257489.1"/>
    <property type="molecule type" value="Genomic_DNA"/>
</dbReference>
<evidence type="ECO:0000256" key="4">
    <source>
        <dbReference type="ARBA" id="ARBA00022691"/>
    </source>
</evidence>
<evidence type="ECO:0000256" key="5">
    <source>
        <dbReference type="ARBA" id="ARBA00022747"/>
    </source>
</evidence>
<name>A0ABS4S7L3_9BACI</name>
<evidence type="ECO:0000313" key="8">
    <source>
        <dbReference type="Proteomes" id="UP001519294"/>
    </source>
</evidence>
<dbReference type="Pfam" id="PF01555">
    <property type="entry name" value="N6_N4_Mtase"/>
    <property type="match status" value="1"/>
</dbReference>
<dbReference type="PIRSF" id="PIRSF015855">
    <property type="entry name" value="TypeIII_Mtase_mKpnI"/>
    <property type="match status" value="1"/>
</dbReference>
<dbReference type="PRINTS" id="PR00506">
    <property type="entry name" value="D21N6MTFRASE"/>
</dbReference>
<sequence>MEKLDGKTLDVEKANIEIMKELFPDIFTEGKIDMDKFMLTLGEHVEKDKERYELTWNGKIEAIKLAQKQTTGTLLPCKGDSSNWDTTENLYIEGDNLEVLRVLQNSYRNKVKMIYIDPPYNTGKDFVYKDDFSDNVKSYKERVKENMKSNSETNGRFHSDWLNMMYPRLKIAKNLLKSDGVIFISIDDKEYANLYKICNEIYGEENFIGNLIFKTATDNNATQINTEHEYILCYAKNRSEQPKWFAKSEAAEKIQEKYIQLKKKLGNNPSEIQIELRQWIRENKDNLPQVTHYDNVDEKGVFHDGDIANTKFGGYKYEILHPITKKACKVPEKGFRFPKDTMIRMINNNDIMFGEDETTLIKPKKRIESVKDILRSVIYEDGRASTKLLENLLCRGIFQNPKSPTIIEKLISFTTDHNDIVLDFFSGSGTTAHSVMNINRKEGSKRKFIMVQLPEVIDIDDKEQKIAFEFLTEIGKPTNISEIGKERIRRAGTQILSETGKSTNSDLDVGFRVFKLDETNLHVWDEESLDLEKDLLDMIDPVKEGRTQEDVVYEVLLKYGINLTAPIEKKEIAGKTVYDVGIGYLLICLERNLSLDIIEKIAKLNPARVVFYDEGFKDDTVRTNAQQILKRHKVEDIRVI</sequence>
<dbReference type="GO" id="GO:0032259">
    <property type="term" value="P:methylation"/>
    <property type="evidence" value="ECO:0007669"/>
    <property type="project" value="UniProtKB-KW"/>
</dbReference>
<dbReference type="InterPro" id="IPR002295">
    <property type="entry name" value="N4/N6-MTase_EcoPI_Mod-like"/>
</dbReference>
<feature type="domain" description="DNA methylase N-4/N-6" evidence="6">
    <location>
        <begin position="111"/>
        <end position="450"/>
    </location>
</feature>
<keyword evidence="3 7" id="KW-0808">Transferase</keyword>
<dbReference type="EC" id="2.1.1.72" evidence="7"/>
<dbReference type="Gene3D" id="3.40.50.150">
    <property type="entry name" value="Vaccinia Virus protein VP39"/>
    <property type="match status" value="1"/>
</dbReference>
<proteinExistence type="inferred from homology"/>
<dbReference type="GO" id="GO:0009007">
    <property type="term" value="F:site-specific DNA-methyltransferase (adenine-specific) activity"/>
    <property type="evidence" value="ECO:0007669"/>
    <property type="project" value="UniProtKB-EC"/>
</dbReference>
<organism evidence="7 8">
    <name type="scientific">Virgibacillus alimentarius</name>
    <dbReference type="NCBI Taxonomy" id="698769"/>
    <lineage>
        <taxon>Bacteria</taxon>
        <taxon>Bacillati</taxon>
        <taxon>Bacillota</taxon>
        <taxon>Bacilli</taxon>
        <taxon>Bacillales</taxon>
        <taxon>Bacillaceae</taxon>
        <taxon>Virgibacillus</taxon>
    </lineage>
</organism>
<evidence type="ECO:0000256" key="2">
    <source>
        <dbReference type="ARBA" id="ARBA00022603"/>
    </source>
</evidence>
<dbReference type="SUPFAM" id="SSF53335">
    <property type="entry name" value="S-adenosyl-L-methionine-dependent methyltransferases"/>
    <property type="match status" value="1"/>
</dbReference>
<dbReference type="InterPro" id="IPR002941">
    <property type="entry name" value="DNA_methylase_N4/N6"/>
</dbReference>
<gene>
    <name evidence="7" type="ORF">J2Z81_001437</name>
</gene>
<dbReference type="RefSeq" id="WP_226371009.1">
    <property type="nucleotide sequence ID" value="NZ_JAGIKX010000009.1"/>
</dbReference>
<keyword evidence="4" id="KW-0949">S-adenosyl-L-methionine</keyword>
<evidence type="ECO:0000256" key="3">
    <source>
        <dbReference type="ARBA" id="ARBA00022679"/>
    </source>
</evidence>
<dbReference type="Proteomes" id="UP001519294">
    <property type="component" value="Unassembled WGS sequence"/>
</dbReference>
<evidence type="ECO:0000256" key="1">
    <source>
        <dbReference type="ARBA" id="ARBA00006594"/>
    </source>
</evidence>
<reference evidence="7 8" key="1">
    <citation type="submission" date="2021-03" db="EMBL/GenBank/DDBJ databases">
        <title>Genomic Encyclopedia of Type Strains, Phase IV (KMG-IV): sequencing the most valuable type-strain genomes for metagenomic binning, comparative biology and taxonomic classification.</title>
        <authorList>
            <person name="Goeker M."/>
        </authorList>
    </citation>
    <scope>NUCLEOTIDE SEQUENCE [LARGE SCALE GENOMIC DNA]</scope>
    <source>
        <strain evidence="7 8">DSM 25790</strain>
    </source>
</reference>
<keyword evidence="5" id="KW-0680">Restriction system</keyword>
<comment type="caution">
    <text evidence="7">The sequence shown here is derived from an EMBL/GenBank/DDBJ whole genome shotgun (WGS) entry which is preliminary data.</text>
</comment>
<evidence type="ECO:0000313" key="7">
    <source>
        <dbReference type="EMBL" id="MBP2257489.1"/>
    </source>
</evidence>
<dbReference type="InterPro" id="IPR029063">
    <property type="entry name" value="SAM-dependent_MTases_sf"/>
</dbReference>
<dbReference type="InterPro" id="IPR002052">
    <property type="entry name" value="DNA_methylase_N6_adenine_CS"/>
</dbReference>
<protein>
    <submittedName>
        <fullName evidence="7">Adenine-specific DNA-methyltransferase</fullName>
        <ecNumber evidence="7">2.1.1.72</ecNumber>
    </submittedName>
</protein>
<keyword evidence="8" id="KW-1185">Reference proteome</keyword>
<dbReference type="PROSITE" id="PS00092">
    <property type="entry name" value="N6_MTASE"/>
    <property type="match status" value="1"/>
</dbReference>
<comment type="similarity">
    <text evidence="1">Belongs to the N(4)/N(6)-methyltransferase family.</text>
</comment>